<evidence type="ECO:0000313" key="3">
    <source>
        <dbReference type="Proteomes" id="UP000465360"/>
    </source>
</evidence>
<organism evidence="2 3">
    <name type="scientific">Mycobacterium bourgelatii</name>
    <dbReference type="NCBI Taxonomy" id="1273442"/>
    <lineage>
        <taxon>Bacteria</taxon>
        <taxon>Bacillati</taxon>
        <taxon>Actinomycetota</taxon>
        <taxon>Actinomycetes</taxon>
        <taxon>Mycobacteriales</taxon>
        <taxon>Mycobacteriaceae</taxon>
        <taxon>Mycobacterium</taxon>
    </lineage>
</organism>
<evidence type="ECO:0000313" key="2">
    <source>
        <dbReference type="EMBL" id="GFG91055.1"/>
    </source>
</evidence>
<accession>A0A7I9YQV4</accession>
<reference evidence="2 3" key="1">
    <citation type="journal article" date="2019" name="Emerg. Microbes Infect.">
        <title>Comprehensive subspecies identification of 175 nontuberculous mycobacteria species based on 7547 genomic profiles.</title>
        <authorList>
            <person name="Matsumoto Y."/>
            <person name="Kinjo T."/>
            <person name="Motooka D."/>
            <person name="Nabeya D."/>
            <person name="Jung N."/>
            <person name="Uechi K."/>
            <person name="Horii T."/>
            <person name="Iida T."/>
            <person name="Fujita J."/>
            <person name="Nakamura S."/>
        </authorList>
    </citation>
    <scope>NUCLEOTIDE SEQUENCE [LARGE SCALE GENOMIC DNA]</scope>
    <source>
        <strain evidence="2 3">JCM 30725</strain>
    </source>
</reference>
<dbReference type="AlphaFoldDB" id="A0A7I9YQV4"/>
<name>A0A7I9YQV4_MYCBU</name>
<evidence type="ECO:0000256" key="1">
    <source>
        <dbReference type="SAM" id="MobiDB-lite"/>
    </source>
</evidence>
<feature type="region of interest" description="Disordered" evidence="1">
    <location>
        <begin position="22"/>
        <end position="51"/>
    </location>
</feature>
<comment type="caution">
    <text evidence="2">The sequence shown here is derived from an EMBL/GenBank/DDBJ whole genome shotgun (WGS) entry which is preliminary data.</text>
</comment>
<proteinExistence type="predicted"/>
<dbReference type="EMBL" id="BLKZ01000001">
    <property type="protein sequence ID" value="GFG91055.1"/>
    <property type="molecule type" value="Genomic_DNA"/>
</dbReference>
<dbReference type="Proteomes" id="UP000465360">
    <property type="component" value="Unassembled WGS sequence"/>
</dbReference>
<protein>
    <submittedName>
        <fullName evidence="2">Uncharacterized protein</fullName>
    </submittedName>
</protein>
<keyword evidence="3" id="KW-1185">Reference proteome</keyword>
<gene>
    <name evidence="2" type="ORF">MBOU_30970</name>
</gene>
<sequence>MADHVMPLENFVQNDAVNEAAEAKPEQYTWQDPRRFHRRETITRGGGRHSA</sequence>